<proteinExistence type="predicted"/>
<gene>
    <name evidence="1" type="ORF">GCM10010918_00440</name>
</gene>
<dbReference type="RefSeq" id="WP_188886946.1">
    <property type="nucleotide sequence ID" value="NZ_BMHY01000001.1"/>
</dbReference>
<comment type="caution">
    <text evidence="1">The sequence shown here is derived from an EMBL/GenBank/DDBJ whole genome shotgun (WGS) entry which is preliminary data.</text>
</comment>
<dbReference type="AlphaFoldDB" id="A0A917GNA8"/>
<evidence type="ECO:0000313" key="2">
    <source>
        <dbReference type="Proteomes" id="UP000600247"/>
    </source>
</evidence>
<dbReference type="Proteomes" id="UP000600247">
    <property type="component" value="Unassembled WGS sequence"/>
</dbReference>
<protein>
    <recommendedName>
        <fullName evidence="3">Nucleoside-diphosphate sugar epimerase</fullName>
    </recommendedName>
</protein>
<sequence length="95" mass="10438">MQHLVTEIMAHLSHSHSQMARIVESKRDVAVRMAEVVKAIPDQQPNFGGTEGLLSNSQAVLGSVVSYLNSIADLEETLASQLTFMLRELSAEDEE</sequence>
<accession>A0A917GNA8</accession>
<keyword evidence="2" id="KW-1185">Reference proteome</keyword>
<organism evidence="1 2">
    <name type="scientific">Paenibacillus radicis</name>
    <name type="common">ex Gao et al. 2016</name>
    <dbReference type="NCBI Taxonomy" id="1737354"/>
    <lineage>
        <taxon>Bacteria</taxon>
        <taxon>Bacillati</taxon>
        <taxon>Bacillota</taxon>
        <taxon>Bacilli</taxon>
        <taxon>Bacillales</taxon>
        <taxon>Paenibacillaceae</taxon>
        <taxon>Paenibacillus</taxon>
    </lineage>
</organism>
<evidence type="ECO:0008006" key="3">
    <source>
        <dbReference type="Google" id="ProtNLM"/>
    </source>
</evidence>
<reference evidence="1 2" key="1">
    <citation type="journal article" date="2014" name="Int. J. Syst. Evol. Microbiol.">
        <title>Complete genome sequence of Corynebacterium casei LMG S-19264T (=DSM 44701T), isolated from a smear-ripened cheese.</title>
        <authorList>
            <consortium name="US DOE Joint Genome Institute (JGI-PGF)"/>
            <person name="Walter F."/>
            <person name="Albersmeier A."/>
            <person name="Kalinowski J."/>
            <person name="Ruckert C."/>
        </authorList>
    </citation>
    <scope>NUCLEOTIDE SEQUENCE [LARGE SCALE GENOMIC DNA]</scope>
    <source>
        <strain evidence="1 2">CGMCC 1.15286</strain>
    </source>
</reference>
<dbReference type="EMBL" id="BMHY01000001">
    <property type="protein sequence ID" value="GGG51640.1"/>
    <property type="molecule type" value="Genomic_DNA"/>
</dbReference>
<evidence type="ECO:0000313" key="1">
    <source>
        <dbReference type="EMBL" id="GGG51640.1"/>
    </source>
</evidence>
<name>A0A917GNA8_9BACL</name>